<dbReference type="GO" id="GO:0020037">
    <property type="term" value="F:heme binding"/>
    <property type="evidence" value="ECO:0007669"/>
    <property type="project" value="InterPro"/>
</dbReference>
<feature type="binding site" description="axial binding residue" evidence="7">
    <location>
        <position position="385"/>
    </location>
    <ligand>
        <name>heme</name>
        <dbReference type="ChEBI" id="CHEBI:30413"/>
    </ligand>
    <ligandPart>
        <name>Fe</name>
        <dbReference type="ChEBI" id="CHEBI:18248"/>
    </ligandPart>
</feature>
<dbReference type="InterPro" id="IPR017972">
    <property type="entry name" value="Cyt_P450_CS"/>
</dbReference>
<dbReference type="Proteomes" id="UP000566819">
    <property type="component" value="Unassembled WGS sequence"/>
</dbReference>
<dbReference type="GO" id="GO:0005506">
    <property type="term" value="F:iron ion binding"/>
    <property type="evidence" value="ECO:0007669"/>
    <property type="project" value="InterPro"/>
</dbReference>
<keyword evidence="3 7" id="KW-0479">Metal-binding</keyword>
<dbReference type="PANTHER" id="PTHR24305:SF157">
    <property type="entry name" value="N-ACETYLTRYPTOPHAN 6-HYDROXYLASE IVOC-RELATED"/>
    <property type="match status" value="1"/>
</dbReference>
<dbReference type="SUPFAM" id="SSF48264">
    <property type="entry name" value="Cytochrome P450"/>
    <property type="match status" value="1"/>
</dbReference>
<reference evidence="9 10" key="1">
    <citation type="submission" date="2020-03" db="EMBL/GenBank/DDBJ databases">
        <title>Draft Genome Sequence of Cudoniella acicularis.</title>
        <authorList>
            <person name="Buettner E."/>
            <person name="Kellner H."/>
        </authorList>
    </citation>
    <scope>NUCLEOTIDE SEQUENCE [LARGE SCALE GENOMIC DNA]</scope>
    <source>
        <strain evidence="9 10">DSM 108380</strain>
    </source>
</reference>
<gene>
    <name evidence="9" type="ORF">G7Y89_g7257</name>
</gene>
<evidence type="ECO:0000256" key="8">
    <source>
        <dbReference type="RuleBase" id="RU000461"/>
    </source>
</evidence>
<keyword evidence="7 8" id="KW-0349">Heme</keyword>
<dbReference type="InterPro" id="IPR036396">
    <property type="entry name" value="Cyt_P450_sf"/>
</dbReference>
<dbReference type="Gene3D" id="1.10.630.10">
    <property type="entry name" value="Cytochrome P450"/>
    <property type="match status" value="2"/>
</dbReference>
<dbReference type="InterPro" id="IPR050121">
    <property type="entry name" value="Cytochrome_P450_monoxygenase"/>
</dbReference>
<keyword evidence="6 8" id="KW-0503">Monooxygenase</keyword>
<evidence type="ECO:0000256" key="4">
    <source>
        <dbReference type="ARBA" id="ARBA00023002"/>
    </source>
</evidence>
<sequence>MFELFGFQSVALVAFTMYEFYYDIILGGQYLFKITELHKQYGPIIRINPHELHVSDPDFYDTIYAGAGHRRNRDSWHTDGNGLESVVSSPDHDLHHNRRAALPPFFFMAATKKLLPLVEEPIPTLISRLAMLKNTGKPINLYVFSAFSNNVITEYCFGRSEHWCEAERFNPSYYKANWQSINTAAFRTHFPLFPKFLLSLPECIAAHIPRRVDSLTAKKRYLRKLINETKNLCLDNKNAKETIFHTLLTSDLPESEESIPRIIDKAILALKEELHEAKEEKSDGSALSMLELEKLPYLTGCIKEGLRLSYGPSTRMPRVAPDETLTYKDWVIPAGTAVGICTVVAHHDESILPDSHTFKPERWLGDNSRRLDKYLVQFGGGTRICLGINLA</sequence>
<evidence type="ECO:0000256" key="7">
    <source>
        <dbReference type="PIRSR" id="PIRSR602403-1"/>
    </source>
</evidence>
<keyword evidence="5 7" id="KW-0408">Iron</keyword>
<evidence type="ECO:0000256" key="1">
    <source>
        <dbReference type="ARBA" id="ARBA00001971"/>
    </source>
</evidence>
<keyword evidence="4 8" id="KW-0560">Oxidoreductase</keyword>
<dbReference type="InterPro" id="IPR002403">
    <property type="entry name" value="Cyt_P450_E_grp-IV"/>
</dbReference>
<proteinExistence type="inferred from homology"/>
<dbReference type="GO" id="GO:0004497">
    <property type="term" value="F:monooxygenase activity"/>
    <property type="evidence" value="ECO:0007669"/>
    <property type="project" value="UniProtKB-KW"/>
</dbReference>
<dbReference type="CDD" id="cd11062">
    <property type="entry name" value="CYP58-like"/>
    <property type="match status" value="1"/>
</dbReference>
<dbReference type="Pfam" id="PF00067">
    <property type="entry name" value="p450"/>
    <property type="match status" value="2"/>
</dbReference>
<keyword evidence="10" id="KW-1185">Reference proteome</keyword>
<protein>
    <recommendedName>
        <fullName evidence="11">Cytochrome P450</fullName>
    </recommendedName>
</protein>
<evidence type="ECO:0000256" key="2">
    <source>
        <dbReference type="ARBA" id="ARBA00010617"/>
    </source>
</evidence>
<comment type="cofactor">
    <cofactor evidence="1 7">
        <name>heme</name>
        <dbReference type="ChEBI" id="CHEBI:30413"/>
    </cofactor>
</comment>
<dbReference type="InterPro" id="IPR001128">
    <property type="entry name" value="Cyt_P450"/>
</dbReference>
<organism evidence="9 10">
    <name type="scientific">Cudoniella acicularis</name>
    <dbReference type="NCBI Taxonomy" id="354080"/>
    <lineage>
        <taxon>Eukaryota</taxon>
        <taxon>Fungi</taxon>
        <taxon>Dikarya</taxon>
        <taxon>Ascomycota</taxon>
        <taxon>Pezizomycotina</taxon>
        <taxon>Leotiomycetes</taxon>
        <taxon>Helotiales</taxon>
        <taxon>Tricladiaceae</taxon>
        <taxon>Cudoniella</taxon>
    </lineage>
</organism>
<dbReference type="OrthoDB" id="3945418at2759"/>
<comment type="similarity">
    <text evidence="2 8">Belongs to the cytochrome P450 family.</text>
</comment>
<dbReference type="GO" id="GO:0016705">
    <property type="term" value="F:oxidoreductase activity, acting on paired donors, with incorporation or reduction of molecular oxygen"/>
    <property type="evidence" value="ECO:0007669"/>
    <property type="project" value="InterPro"/>
</dbReference>
<dbReference type="PANTHER" id="PTHR24305">
    <property type="entry name" value="CYTOCHROME P450"/>
    <property type="match status" value="1"/>
</dbReference>
<dbReference type="EMBL" id="JAAMPI010000500">
    <property type="protein sequence ID" value="KAF4630879.1"/>
    <property type="molecule type" value="Genomic_DNA"/>
</dbReference>
<dbReference type="AlphaFoldDB" id="A0A8H4RLJ5"/>
<accession>A0A8H4RLJ5</accession>
<evidence type="ECO:0000313" key="9">
    <source>
        <dbReference type="EMBL" id="KAF4630879.1"/>
    </source>
</evidence>
<evidence type="ECO:0000256" key="6">
    <source>
        <dbReference type="ARBA" id="ARBA00023033"/>
    </source>
</evidence>
<evidence type="ECO:0000256" key="3">
    <source>
        <dbReference type="ARBA" id="ARBA00022723"/>
    </source>
</evidence>
<dbReference type="PROSITE" id="PS00086">
    <property type="entry name" value="CYTOCHROME_P450"/>
    <property type="match status" value="1"/>
</dbReference>
<evidence type="ECO:0000313" key="10">
    <source>
        <dbReference type="Proteomes" id="UP000566819"/>
    </source>
</evidence>
<comment type="caution">
    <text evidence="9">The sequence shown here is derived from an EMBL/GenBank/DDBJ whole genome shotgun (WGS) entry which is preliminary data.</text>
</comment>
<evidence type="ECO:0000256" key="5">
    <source>
        <dbReference type="ARBA" id="ARBA00023004"/>
    </source>
</evidence>
<name>A0A8H4RLJ5_9HELO</name>
<dbReference type="PRINTS" id="PR00465">
    <property type="entry name" value="EP450IV"/>
</dbReference>
<evidence type="ECO:0008006" key="11">
    <source>
        <dbReference type="Google" id="ProtNLM"/>
    </source>
</evidence>